<evidence type="ECO:0000259" key="9">
    <source>
        <dbReference type="Pfam" id="PF13807"/>
    </source>
</evidence>
<dbReference type="Pfam" id="PF02706">
    <property type="entry name" value="Wzz"/>
    <property type="match status" value="1"/>
</dbReference>
<evidence type="ECO:0000256" key="7">
    <source>
        <dbReference type="SAM" id="Phobius"/>
    </source>
</evidence>
<keyword evidence="11" id="KW-1185">Reference proteome</keyword>
<name>A0ABS8CVI3_9FIRM</name>
<keyword evidence="5 7" id="KW-1133">Transmembrane helix</keyword>
<sequence>MQDTIDLKELLKIIKNRIWMIICIGLIFGITSGVVSQFLITPEYKSTTTLIINKENEDSKTQLSNSDDLNYVQKLAYTYSEIITSRTVLTKTIDKLNLDMSYKKLASCIEVTNISNTQIIKIDVEYRNPKIARDICNTIPTIFDKEVQRIMKVSGVEVIDKAVASSKPVKPNKKTNVILASIFGIFVGICIAIIEVLLNTKIKTTSDIKENLGMNVLGVIPKQ</sequence>
<evidence type="ECO:0000256" key="1">
    <source>
        <dbReference type="ARBA" id="ARBA00004651"/>
    </source>
</evidence>
<feature type="domain" description="Tyrosine-protein kinase G-rich" evidence="9">
    <location>
        <begin position="145"/>
        <end position="194"/>
    </location>
</feature>
<dbReference type="Proteomes" id="UP001299409">
    <property type="component" value="Unassembled WGS sequence"/>
</dbReference>
<proteinExistence type="inferred from homology"/>
<organism evidence="10 11">
    <name type="scientific">Intestinibacter bartlettii</name>
    <dbReference type="NCBI Taxonomy" id="261299"/>
    <lineage>
        <taxon>Bacteria</taxon>
        <taxon>Bacillati</taxon>
        <taxon>Bacillota</taxon>
        <taxon>Clostridia</taxon>
        <taxon>Peptostreptococcales</taxon>
        <taxon>Peptostreptococcaceae</taxon>
        <taxon>Intestinibacter</taxon>
    </lineage>
</organism>
<evidence type="ECO:0000256" key="3">
    <source>
        <dbReference type="ARBA" id="ARBA00022475"/>
    </source>
</evidence>
<dbReference type="PANTHER" id="PTHR32309">
    <property type="entry name" value="TYROSINE-PROTEIN KINASE"/>
    <property type="match status" value="1"/>
</dbReference>
<dbReference type="PANTHER" id="PTHR32309:SF13">
    <property type="entry name" value="FERRIC ENTEROBACTIN TRANSPORT PROTEIN FEPE"/>
    <property type="match status" value="1"/>
</dbReference>
<feature type="transmembrane region" description="Helical" evidence="7">
    <location>
        <begin position="177"/>
        <end position="198"/>
    </location>
</feature>
<comment type="subcellular location">
    <subcellularLocation>
        <location evidence="1">Cell membrane</location>
        <topology evidence="1">Multi-pass membrane protein</topology>
    </subcellularLocation>
</comment>
<comment type="caution">
    <text evidence="10">The sequence shown here is derived from an EMBL/GenBank/DDBJ whole genome shotgun (WGS) entry which is preliminary data.</text>
</comment>
<evidence type="ECO:0000256" key="6">
    <source>
        <dbReference type="ARBA" id="ARBA00023136"/>
    </source>
</evidence>
<dbReference type="EMBL" id="JAJBMB010000003">
    <property type="protein sequence ID" value="MCB5445476.1"/>
    <property type="molecule type" value="Genomic_DNA"/>
</dbReference>
<gene>
    <name evidence="10" type="ORF">LIP50_04580</name>
</gene>
<feature type="transmembrane region" description="Helical" evidence="7">
    <location>
        <begin position="18"/>
        <end position="40"/>
    </location>
</feature>
<keyword evidence="3" id="KW-1003">Cell membrane</keyword>
<keyword evidence="6 7" id="KW-0472">Membrane</keyword>
<feature type="domain" description="Polysaccharide chain length determinant N-terminal" evidence="8">
    <location>
        <begin position="3"/>
        <end position="96"/>
    </location>
</feature>
<dbReference type="RefSeq" id="WP_226914805.1">
    <property type="nucleotide sequence ID" value="NZ_BAABXU010000001.1"/>
</dbReference>
<accession>A0ABS8CVI3</accession>
<evidence type="ECO:0000259" key="8">
    <source>
        <dbReference type="Pfam" id="PF02706"/>
    </source>
</evidence>
<evidence type="ECO:0000256" key="4">
    <source>
        <dbReference type="ARBA" id="ARBA00022692"/>
    </source>
</evidence>
<evidence type="ECO:0000256" key="5">
    <source>
        <dbReference type="ARBA" id="ARBA00022989"/>
    </source>
</evidence>
<dbReference type="InterPro" id="IPR050445">
    <property type="entry name" value="Bact_polysacc_biosynth/exp"/>
</dbReference>
<keyword evidence="4 7" id="KW-0812">Transmembrane</keyword>
<dbReference type="Pfam" id="PF13807">
    <property type="entry name" value="GNVR"/>
    <property type="match status" value="1"/>
</dbReference>
<dbReference type="InterPro" id="IPR003856">
    <property type="entry name" value="LPS_length_determ_N"/>
</dbReference>
<dbReference type="InterPro" id="IPR032807">
    <property type="entry name" value="GNVR"/>
</dbReference>
<evidence type="ECO:0000313" key="10">
    <source>
        <dbReference type="EMBL" id="MCB5445476.1"/>
    </source>
</evidence>
<protein>
    <submittedName>
        <fullName evidence="10">Lipopolysaccharide biosynthesis protein</fullName>
    </submittedName>
</protein>
<evidence type="ECO:0000313" key="11">
    <source>
        <dbReference type="Proteomes" id="UP001299409"/>
    </source>
</evidence>
<comment type="similarity">
    <text evidence="2">Belongs to the CpsC/CapA family.</text>
</comment>
<reference evidence="10 11" key="1">
    <citation type="submission" date="2021-10" db="EMBL/GenBank/DDBJ databases">
        <title>Collection of gut derived symbiotic bacterial strains cultured from healthy donors.</title>
        <authorList>
            <person name="Lin H."/>
            <person name="Littmann E."/>
            <person name="Claire K."/>
            <person name="Pamer E."/>
        </authorList>
    </citation>
    <scope>NUCLEOTIDE SEQUENCE [LARGE SCALE GENOMIC DNA]</scope>
    <source>
        <strain evidence="10 11">MSK.17.68</strain>
    </source>
</reference>
<evidence type="ECO:0000256" key="2">
    <source>
        <dbReference type="ARBA" id="ARBA00006683"/>
    </source>
</evidence>